<feature type="transmembrane region" description="Helical" evidence="11">
    <location>
        <begin position="194"/>
        <end position="216"/>
    </location>
</feature>
<dbReference type="PATRIC" id="fig|693216.3.peg.1396"/>
<dbReference type="FunFam" id="1.10.3720.10:FF:000040">
    <property type="entry name" value="Putrescine ABC transporter, permease protein PotI"/>
    <property type="match status" value="1"/>
</dbReference>
<feature type="transmembrane region" description="Helical" evidence="11">
    <location>
        <begin position="21"/>
        <end position="45"/>
    </location>
</feature>
<gene>
    <name evidence="13" type="primary">potI</name>
    <name evidence="13" type="ordered locus">Ctu_14650</name>
</gene>
<feature type="transmembrane region" description="Helical" evidence="11">
    <location>
        <begin position="254"/>
        <end position="274"/>
    </location>
</feature>
<evidence type="ECO:0000256" key="11">
    <source>
        <dbReference type="RuleBase" id="RU363032"/>
    </source>
</evidence>
<accession>C9Y018</accession>
<comment type="subcellular location">
    <subcellularLocation>
        <location evidence="1">Cell inner membrane</location>
        <topology evidence="1">Multi-pass membrane protein</topology>
    </subcellularLocation>
    <subcellularLocation>
        <location evidence="11">Cell membrane</location>
        <topology evidence="11">Multi-pass membrane protein</topology>
    </subcellularLocation>
</comment>
<dbReference type="GO" id="GO:0055085">
    <property type="term" value="P:transmembrane transport"/>
    <property type="evidence" value="ECO:0007669"/>
    <property type="project" value="InterPro"/>
</dbReference>
<dbReference type="PROSITE" id="PS50928">
    <property type="entry name" value="ABC_TM1"/>
    <property type="match status" value="1"/>
</dbReference>
<feature type="transmembrane region" description="Helical" evidence="11">
    <location>
        <begin position="70"/>
        <end position="100"/>
    </location>
</feature>
<reference evidence="14" key="2">
    <citation type="journal article" date="2011" name="J. Bacteriol.">
        <title>Complete genome sequence of Cronobacter turicensis LMG 23827, a food-borne pathogen causing deaths in neonates.</title>
        <authorList>
            <person name="Stephan R."/>
            <person name="Lehner A."/>
            <person name="Tischler P."/>
            <person name="Rattei T."/>
        </authorList>
    </citation>
    <scope>NUCLEOTIDE SEQUENCE [LARGE SCALE GENOMIC DNA]</scope>
    <source>
        <strain evidence="14">DSM 18703 / CCUG 55852 / LMG 23827 / z3032</strain>
    </source>
</reference>
<dbReference type="CDD" id="cd06261">
    <property type="entry name" value="TM_PBP2"/>
    <property type="match status" value="1"/>
</dbReference>
<dbReference type="Gene3D" id="1.10.3720.10">
    <property type="entry name" value="MetI-like"/>
    <property type="match status" value="1"/>
</dbReference>
<keyword evidence="7 11" id="KW-1133">Transmembrane helix</keyword>
<organism evidence="13 14">
    <name type="scientific">Cronobacter turicensis (strain DSM 18703 / CCUG 55852 / LMG 23827 / z3032)</name>
    <dbReference type="NCBI Taxonomy" id="693216"/>
    <lineage>
        <taxon>Bacteria</taxon>
        <taxon>Pseudomonadati</taxon>
        <taxon>Pseudomonadota</taxon>
        <taxon>Gammaproteobacteria</taxon>
        <taxon>Enterobacterales</taxon>
        <taxon>Enterobacteriaceae</taxon>
        <taxon>Cronobacter</taxon>
    </lineage>
</organism>
<dbReference type="SUPFAM" id="SSF161098">
    <property type="entry name" value="MetI-like"/>
    <property type="match status" value="1"/>
</dbReference>
<keyword evidence="3 11" id="KW-0813">Transport</keyword>
<evidence type="ECO:0000256" key="6">
    <source>
        <dbReference type="ARBA" id="ARBA00022692"/>
    </source>
</evidence>
<feature type="transmembrane region" description="Helical" evidence="11">
    <location>
        <begin position="112"/>
        <end position="139"/>
    </location>
</feature>
<dbReference type="InterPro" id="IPR000515">
    <property type="entry name" value="MetI-like"/>
</dbReference>
<evidence type="ECO:0000256" key="7">
    <source>
        <dbReference type="ARBA" id="ARBA00022989"/>
    </source>
</evidence>
<evidence type="ECO:0000313" key="14">
    <source>
        <dbReference type="Proteomes" id="UP000002069"/>
    </source>
</evidence>
<dbReference type="GO" id="GO:0016740">
    <property type="term" value="F:transferase activity"/>
    <property type="evidence" value="ECO:0007669"/>
    <property type="project" value="UniProtKB-KW"/>
</dbReference>
<keyword evidence="8 11" id="KW-0472">Membrane</keyword>
<comment type="subunit">
    <text evidence="9">The complex is composed of two ATP-binding proteins (PotG), two transmembrane proteins (PotH and PotI) and a solute-binding protein (PotF).</text>
</comment>
<sequence>MPEQNDGRPCMNNLPVVRSPWRILILIIGFAFLYAPMLMLVIYSFNSSKLVTVWAGWSTRWYGELFRDSAMINAVGLSLTIAACAATMAVVLGTIAAVVMVRFGRFRGSNGFAFMLTAPLVMPDVITGLSLLLLFVALGHAIGWPSDRGMLTIWLAHVTFCTAYVSVVISSRLRELDRSIEEAAMDLGAAPLKVFFVITLPMIMPAVVSGWLLAFTLSLDDLVIASFVSGPGATTLPMLVFSSVRMGVNPEINALASIILGVVGVIGLIAWFFMARAEKQRLRDVQRARHS</sequence>
<evidence type="ECO:0000256" key="1">
    <source>
        <dbReference type="ARBA" id="ARBA00004429"/>
    </source>
</evidence>
<dbReference type="Pfam" id="PF00528">
    <property type="entry name" value="BPD_transp_1"/>
    <property type="match status" value="1"/>
</dbReference>
<keyword evidence="13" id="KW-0808">Transferase</keyword>
<evidence type="ECO:0000256" key="8">
    <source>
        <dbReference type="ARBA" id="ARBA00023136"/>
    </source>
</evidence>
<keyword evidence="6 11" id="KW-0812">Transmembrane</keyword>
<dbReference type="InterPro" id="IPR035906">
    <property type="entry name" value="MetI-like_sf"/>
</dbReference>
<dbReference type="KEGG" id="ctu:CTU_14650"/>
<evidence type="ECO:0000256" key="5">
    <source>
        <dbReference type="ARBA" id="ARBA00022519"/>
    </source>
</evidence>
<protein>
    <recommendedName>
        <fullName evidence="10">Putrescine transport system permease protein PotI</fullName>
    </recommendedName>
</protein>
<comment type="similarity">
    <text evidence="2">Belongs to the binding-protein-dependent transport system permease family. CysTW subfamily.</text>
</comment>
<dbReference type="PANTHER" id="PTHR43848:SF2">
    <property type="entry name" value="PUTRESCINE TRANSPORT SYSTEM PERMEASE PROTEIN POTI"/>
    <property type="match status" value="1"/>
</dbReference>
<dbReference type="InterPro" id="IPR051789">
    <property type="entry name" value="Bact_Polyamine_Transport"/>
</dbReference>
<feature type="domain" description="ABC transmembrane type-1" evidence="12">
    <location>
        <begin position="75"/>
        <end position="270"/>
    </location>
</feature>
<dbReference type="AlphaFoldDB" id="C9Y018"/>
<evidence type="ECO:0000256" key="10">
    <source>
        <dbReference type="ARBA" id="ARBA00073515"/>
    </source>
</evidence>
<reference evidence="13 14" key="1">
    <citation type="journal article" date="2010" name="J. Bacteriol.">
        <title>Complete Genome Sequence of Cronobacter turicensis LMG 23827, a foodborne pathogen causing deaths in neonates.</title>
        <authorList>
            <person name="Stephan R."/>
            <person name="Lehner A."/>
            <person name="Tischler P."/>
            <person name="Rattei T."/>
        </authorList>
    </citation>
    <scope>NUCLEOTIDE SEQUENCE [LARGE SCALE GENOMIC DNA]</scope>
    <source>
        <strain evidence="14">DSM 18703 / CCUG 55852 / LMG 23827 / z3032</strain>
    </source>
</reference>
<proteinExistence type="inferred from homology"/>
<keyword evidence="4" id="KW-1003">Cell membrane</keyword>
<evidence type="ECO:0000256" key="3">
    <source>
        <dbReference type="ARBA" id="ARBA00022448"/>
    </source>
</evidence>
<keyword evidence="5" id="KW-0997">Cell inner membrane</keyword>
<evidence type="ECO:0000256" key="2">
    <source>
        <dbReference type="ARBA" id="ARBA00007069"/>
    </source>
</evidence>
<keyword evidence="14" id="KW-1185">Reference proteome</keyword>
<name>C9Y018_CROTZ</name>
<dbReference type="PANTHER" id="PTHR43848">
    <property type="entry name" value="PUTRESCINE TRANSPORT SYSTEM PERMEASE PROTEIN POTI"/>
    <property type="match status" value="1"/>
</dbReference>
<dbReference type="NCBIfam" id="NF007889">
    <property type="entry name" value="PRK10592.1"/>
    <property type="match status" value="1"/>
</dbReference>
<evidence type="ECO:0000313" key="13">
    <source>
        <dbReference type="EMBL" id="CBA29539.1"/>
    </source>
</evidence>
<evidence type="ECO:0000256" key="4">
    <source>
        <dbReference type="ARBA" id="ARBA00022475"/>
    </source>
</evidence>
<evidence type="ECO:0000256" key="9">
    <source>
        <dbReference type="ARBA" id="ARBA00063483"/>
    </source>
</evidence>
<dbReference type="HOGENOM" id="CLU_016047_3_0_6"/>
<evidence type="ECO:0000259" key="12">
    <source>
        <dbReference type="PROSITE" id="PS50928"/>
    </source>
</evidence>
<dbReference type="EMBL" id="FN543093">
    <property type="protein sequence ID" value="CBA29539.1"/>
    <property type="molecule type" value="Genomic_DNA"/>
</dbReference>
<dbReference type="Proteomes" id="UP000002069">
    <property type="component" value="Chromosome"/>
</dbReference>
<dbReference type="GO" id="GO:0005886">
    <property type="term" value="C:plasma membrane"/>
    <property type="evidence" value="ECO:0007669"/>
    <property type="project" value="UniProtKB-SubCell"/>
</dbReference>
<feature type="transmembrane region" description="Helical" evidence="11">
    <location>
        <begin position="151"/>
        <end position="173"/>
    </location>
</feature>